<comment type="caution">
    <text evidence="3">The sequence shown here is derived from an EMBL/GenBank/DDBJ whole genome shotgun (WGS) entry which is preliminary data.</text>
</comment>
<dbReference type="Proteomes" id="UP000581769">
    <property type="component" value="Unassembled WGS sequence"/>
</dbReference>
<accession>A0A840J5J1</accession>
<gene>
    <name evidence="3" type="ORF">BJY18_006785</name>
</gene>
<evidence type="ECO:0000313" key="4">
    <source>
        <dbReference type="Proteomes" id="UP000581769"/>
    </source>
</evidence>
<feature type="transmembrane region" description="Helical" evidence="2">
    <location>
        <begin position="54"/>
        <end position="72"/>
    </location>
</feature>
<evidence type="ECO:0000256" key="2">
    <source>
        <dbReference type="SAM" id="Phobius"/>
    </source>
</evidence>
<dbReference type="EMBL" id="JACHMG010000001">
    <property type="protein sequence ID" value="MBB4689300.1"/>
    <property type="molecule type" value="Genomic_DNA"/>
</dbReference>
<dbReference type="Gene3D" id="2.160.20.80">
    <property type="entry name" value="E3 ubiquitin-protein ligase SopA"/>
    <property type="match status" value="1"/>
</dbReference>
<dbReference type="Pfam" id="PF00805">
    <property type="entry name" value="Pentapeptide"/>
    <property type="match status" value="2"/>
</dbReference>
<evidence type="ECO:0000313" key="3">
    <source>
        <dbReference type="EMBL" id="MBB4689300.1"/>
    </source>
</evidence>
<sequence>MRKWRGAGIAAATVVALGAVVWFFGVPVPEWAVGPPEGVSRVEWLTAVNSARSAFLTSLSIAAALVTAGLGIRKYFQDRDKQRLEEDKHLISQFDTAWGRLASADPLVRANSVRTLFRLMSDSPRDRPSVLRSVCDLLRKQTEDRADDDRAEADVVAAVDLLRERSAPGAPDPLDLANVRLPHADLRGAPLRGALVGKAILSGANLADADLRESAMPHVVLRGATGCAARFDGATLDHADLRDTHLRGMSAEDASLAEADFRGADLSGAVLRGAVLRRARLSKAKLDRIDITGADLTGADLAEADLSTVAGLTAEQLAHAVGKPAALPPHLRK</sequence>
<dbReference type="PANTHER" id="PTHR47485">
    <property type="entry name" value="THYLAKOID LUMENAL 17.4 KDA PROTEIN, CHLOROPLASTIC"/>
    <property type="match status" value="1"/>
</dbReference>
<keyword evidence="2" id="KW-1133">Transmembrane helix</keyword>
<organism evidence="3 4">
    <name type="scientific">Amycolatopsis jiangsuensis</name>
    <dbReference type="NCBI Taxonomy" id="1181879"/>
    <lineage>
        <taxon>Bacteria</taxon>
        <taxon>Bacillati</taxon>
        <taxon>Actinomycetota</taxon>
        <taxon>Actinomycetes</taxon>
        <taxon>Pseudonocardiales</taxon>
        <taxon>Pseudonocardiaceae</taxon>
        <taxon>Amycolatopsis</taxon>
    </lineage>
</organism>
<keyword evidence="1" id="KW-0677">Repeat</keyword>
<dbReference type="SUPFAM" id="SSF141571">
    <property type="entry name" value="Pentapeptide repeat-like"/>
    <property type="match status" value="1"/>
</dbReference>
<proteinExistence type="predicted"/>
<dbReference type="PANTHER" id="PTHR47485:SF1">
    <property type="entry name" value="THYLAKOID LUMENAL 17.4 KDA PROTEIN, CHLOROPLASTIC"/>
    <property type="match status" value="1"/>
</dbReference>
<feature type="transmembrane region" description="Helical" evidence="2">
    <location>
        <begin position="7"/>
        <end position="25"/>
    </location>
</feature>
<evidence type="ECO:0000256" key="1">
    <source>
        <dbReference type="ARBA" id="ARBA00022737"/>
    </source>
</evidence>
<name>A0A840J5J1_9PSEU</name>
<dbReference type="InterPro" id="IPR001646">
    <property type="entry name" value="5peptide_repeat"/>
</dbReference>
<reference evidence="3 4" key="1">
    <citation type="submission" date="2020-08" db="EMBL/GenBank/DDBJ databases">
        <title>Sequencing the genomes of 1000 actinobacteria strains.</title>
        <authorList>
            <person name="Klenk H.-P."/>
        </authorList>
    </citation>
    <scope>NUCLEOTIDE SEQUENCE [LARGE SCALE GENOMIC DNA]</scope>
    <source>
        <strain evidence="3 4">DSM 45859</strain>
    </source>
</reference>
<protein>
    <submittedName>
        <fullName evidence="3">Uncharacterized protein YjbI with pentapeptide repeats</fullName>
    </submittedName>
</protein>
<keyword evidence="2" id="KW-0472">Membrane</keyword>
<keyword evidence="2" id="KW-0812">Transmembrane</keyword>
<keyword evidence="4" id="KW-1185">Reference proteome</keyword>
<dbReference type="AlphaFoldDB" id="A0A840J5J1"/>